<dbReference type="SUPFAM" id="SSF53383">
    <property type="entry name" value="PLP-dependent transferases"/>
    <property type="match status" value="1"/>
</dbReference>
<evidence type="ECO:0000256" key="2">
    <source>
        <dbReference type="ARBA" id="ARBA00007441"/>
    </source>
</evidence>
<dbReference type="InterPro" id="IPR050596">
    <property type="entry name" value="AspAT/PAT-like"/>
</dbReference>
<dbReference type="CDD" id="cd00609">
    <property type="entry name" value="AAT_like"/>
    <property type="match status" value="1"/>
</dbReference>
<gene>
    <name evidence="7" type="ORF">ER308_13215</name>
</gene>
<feature type="domain" description="Aminotransferase class I/classII large" evidence="6">
    <location>
        <begin position="14"/>
        <end position="364"/>
    </location>
</feature>
<accession>A0A411YLD0</accession>
<dbReference type="InterPro" id="IPR015421">
    <property type="entry name" value="PyrdxlP-dep_Trfase_major"/>
</dbReference>
<dbReference type="EMBL" id="CP036402">
    <property type="protein sequence ID" value="QBI22029.1"/>
    <property type="molecule type" value="Genomic_DNA"/>
</dbReference>
<protein>
    <submittedName>
        <fullName evidence="7">Pyridoxal phosphate-dependent aminotransferase</fullName>
    </submittedName>
</protein>
<dbReference type="GO" id="GO:0030170">
    <property type="term" value="F:pyridoxal phosphate binding"/>
    <property type="evidence" value="ECO:0007669"/>
    <property type="project" value="InterPro"/>
</dbReference>
<dbReference type="InterPro" id="IPR004839">
    <property type="entry name" value="Aminotransferase_I/II_large"/>
</dbReference>
<evidence type="ECO:0000313" key="8">
    <source>
        <dbReference type="Proteomes" id="UP000291469"/>
    </source>
</evidence>
<dbReference type="Proteomes" id="UP000291469">
    <property type="component" value="Chromosome"/>
</dbReference>
<keyword evidence="8" id="KW-1185">Reference proteome</keyword>
<keyword evidence="3 7" id="KW-0032">Aminotransferase</keyword>
<evidence type="ECO:0000313" key="7">
    <source>
        <dbReference type="EMBL" id="QBI22029.1"/>
    </source>
</evidence>
<organism evidence="7 8">
    <name type="scientific">Egibacter rhizosphaerae</name>
    <dbReference type="NCBI Taxonomy" id="1670831"/>
    <lineage>
        <taxon>Bacteria</taxon>
        <taxon>Bacillati</taxon>
        <taxon>Actinomycetota</taxon>
        <taxon>Nitriliruptoria</taxon>
        <taxon>Egibacterales</taxon>
        <taxon>Egibacteraceae</taxon>
        <taxon>Egibacter</taxon>
    </lineage>
</organism>
<dbReference type="Gene3D" id="3.40.640.10">
    <property type="entry name" value="Type I PLP-dependent aspartate aminotransferase-like (Major domain)"/>
    <property type="match status" value="1"/>
</dbReference>
<evidence type="ECO:0000259" key="6">
    <source>
        <dbReference type="Pfam" id="PF00155"/>
    </source>
</evidence>
<dbReference type="KEGG" id="erz:ER308_13215"/>
<keyword evidence="5" id="KW-0663">Pyridoxal phosphate</keyword>
<dbReference type="Gene3D" id="3.90.1150.10">
    <property type="entry name" value="Aspartate Aminotransferase, domain 1"/>
    <property type="match status" value="1"/>
</dbReference>
<dbReference type="FunFam" id="3.40.640.10:FF:000033">
    <property type="entry name" value="Aspartate aminotransferase"/>
    <property type="match status" value="1"/>
</dbReference>
<dbReference type="GO" id="GO:0008483">
    <property type="term" value="F:transaminase activity"/>
    <property type="evidence" value="ECO:0007669"/>
    <property type="project" value="UniProtKB-KW"/>
</dbReference>
<evidence type="ECO:0000256" key="1">
    <source>
        <dbReference type="ARBA" id="ARBA00001933"/>
    </source>
</evidence>
<name>A0A411YLD0_9ACTN</name>
<dbReference type="PANTHER" id="PTHR46383">
    <property type="entry name" value="ASPARTATE AMINOTRANSFERASE"/>
    <property type="match status" value="1"/>
</dbReference>
<proteinExistence type="inferred from homology"/>
<dbReference type="PANTHER" id="PTHR46383:SF1">
    <property type="entry name" value="ASPARTATE AMINOTRANSFERASE"/>
    <property type="match status" value="1"/>
</dbReference>
<evidence type="ECO:0000256" key="5">
    <source>
        <dbReference type="ARBA" id="ARBA00022898"/>
    </source>
</evidence>
<sequence length="377" mass="41302">MYPRAAALEREGADVIHLEVGRPAFDTPVDIKEAAKQALDAGIVHYGDLQGTERLRQALARKLSEFNGLPAGPENVLVTTGLTQASFATFMAALDPGDEVLVLEPRYPQHPPKIALTGATVVPVPLDPERGYRVDPERVEAAITPRTKMLVLVNPANPVGTVFTRDELAVLADIAIRRDLLVVTDEVYEYITYDGRQHTSIAALPGMWERTVSLFAFTKAYAMDGWRLGYAVAPTELLGDIHRIAMNETTHPNVFAQEGAVAAVEGDQQPRHDMVAEDRRCRDLVYERLNAMPGVRCHLPEGSIYAFPDVSGLGQPDPEFAEQLLHEAHVATEPGSSYGAMGQGHLRVCFGSEPYARLEEAMDRMAKYVQSVAPAHD</sequence>
<dbReference type="InterPro" id="IPR015422">
    <property type="entry name" value="PyrdxlP-dep_Trfase_small"/>
</dbReference>
<evidence type="ECO:0000256" key="4">
    <source>
        <dbReference type="ARBA" id="ARBA00022679"/>
    </source>
</evidence>
<reference evidence="7 8" key="1">
    <citation type="submission" date="2019-01" db="EMBL/GenBank/DDBJ databases">
        <title>Egibacter rhizosphaerae EGI 80759T.</title>
        <authorList>
            <person name="Chen D.-D."/>
            <person name="Tian Y."/>
            <person name="Jiao J.-Y."/>
            <person name="Zhang X.-T."/>
            <person name="Zhang Y.-G."/>
            <person name="Zhang Y."/>
            <person name="Xiao M."/>
            <person name="Shu W.-S."/>
            <person name="Li W.-J."/>
        </authorList>
    </citation>
    <scope>NUCLEOTIDE SEQUENCE [LARGE SCALE GENOMIC DNA]</scope>
    <source>
        <strain evidence="7 8">EGI 80759</strain>
    </source>
</reference>
<comment type="cofactor">
    <cofactor evidence="1">
        <name>pyridoxal 5'-phosphate</name>
        <dbReference type="ChEBI" id="CHEBI:597326"/>
    </cofactor>
</comment>
<dbReference type="InterPro" id="IPR015424">
    <property type="entry name" value="PyrdxlP-dep_Trfase"/>
</dbReference>
<keyword evidence="4 7" id="KW-0808">Transferase</keyword>
<dbReference type="OrthoDB" id="9763453at2"/>
<dbReference type="Pfam" id="PF00155">
    <property type="entry name" value="Aminotran_1_2"/>
    <property type="match status" value="1"/>
</dbReference>
<comment type="similarity">
    <text evidence="2">Belongs to the class-I pyridoxal-phosphate-dependent aminotransferase family.</text>
</comment>
<dbReference type="GO" id="GO:0006520">
    <property type="term" value="P:amino acid metabolic process"/>
    <property type="evidence" value="ECO:0007669"/>
    <property type="project" value="InterPro"/>
</dbReference>
<dbReference type="AlphaFoldDB" id="A0A411YLD0"/>
<evidence type="ECO:0000256" key="3">
    <source>
        <dbReference type="ARBA" id="ARBA00022576"/>
    </source>
</evidence>